<evidence type="ECO:0000313" key="6">
    <source>
        <dbReference type="Proteomes" id="UP000245771"/>
    </source>
</evidence>
<organism evidence="5 6">
    <name type="scientific">Meira miltonrushii</name>
    <dbReference type="NCBI Taxonomy" id="1280837"/>
    <lineage>
        <taxon>Eukaryota</taxon>
        <taxon>Fungi</taxon>
        <taxon>Dikarya</taxon>
        <taxon>Basidiomycota</taxon>
        <taxon>Ustilaginomycotina</taxon>
        <taxon>Exobasidiomycetes</taxon>
        <taxon>Exobasidiales</taxon>
        <taxon>Brachybasidiaceae</taxon>
        <taxon>Meira</taxon>
    </lineage>
</organism>
<dbReference type="PROSITE" id="PS00678">
    <property type="entry name" value="WD_REPEATS_1"/>
    <property type="match status" value="1"/>
</dbReference>
<dbReference type="FunFam" id="2.130.10.10:FF:000102">
    <property type="entry name" value="Actin-interacting protein 1"/>
    <property type="match status" value="1"/>
</dbReference>
<dbReference type="OrthoDB" id="2306at2759"/>
<dbReference type="SUPFAM" id="SSF50978">
    <property type="entry name" value="WD40 repeat-like"/>
    <property type="match status" value="2"/>
</dbReference>
<evidence type="ECO:0000256" key="4">
    <source>
        <dbReference type="PROSITE-ProRule" id="PRU00221"/>
    </source>
</evidence>
<evidence type="ECO:0000313" key="5">
    <source>
        <dbReference type="EMBL" id="PWN37053.1"/>
    </source>
</evidence>
<evidence type="ECO:0000256" key="3">
    <source>
        <dbReference type="ARBA" id="ARBA00038366"/>
    </source>
</evidence>
<dbReference type="PANTHER" id="PTHR19856">
    <property type="entry name" value="WD-REPEATCONTAINING PROTEIN WDR1"/>
    <property type="match status" value="1"/>
</dbReference>
<dbReference type="InParanoid" id="A0A316VL18"/>
<dbReference type="InterPro" id="IPR001680">
    <property type="entry name" value="WD40_rpt"/>
</dbReference>
<dbReference type="GeneID" id="37024850"/>
<dbReference type="PANTHER" id="PTHR19856:SF0">
    <property type="entry name" value="WD REPEAT-CONTAINING PROTEIN 1"/>
    <property type="match status" value="1"/>
</dbReference>
<dbReference type="GO" id="GO:0030864">
    <property type="term" value="C:cortical actin cytoskeleton"/>
    <property type="evidence" value="ECO:0007669"/>
    <property type="project" value="TreeGrafter"/>
</dbReference>
<feature type="repeat" description="WD" evidence="4">
    <location>
        <begin position="56"/>
        <end position="97"/>
    </location>
</feature>
<proteinExistence type="inferred from homology"/>
<dbReference type="PROSITE" id="PS50294">
    <property type="entry name" value="WD_REPEATS_REGION"/>
    <property type="match status" value="3"/>
</dbReference>
<reference evidence="5 6" key="1">
    <citation type="journal article" date="2018" name="Mol. Biol. Evol.">
        <title>Broad Genomic Sampling Reveals a Smut Pathogenic Ancestry of the Fungal Clade Ustilaginomycotina.</title>
        <authorList>
            <person name="Kijpornyongpan T."/>
            <person name="Mondo S.J."/>
            <person name="Barry K."/>
            <person name="Sandor L."/>
            <person name="Lee J."/>
            <person name="Lipzen A."/>
            <person name="Pangilinan J."/>
            <person name="LaButti K."/>
            <person name="Hainaut M."/>
            <person name="Henrissat B."/>
            <person name="Grigoriev I.V."/>
            <person name="Spatafora J.W."/>
            <person name="Aime M.C."/>
        </authorList>
    </citation>
    <scope>NUCLEOTIDE SEQUENCE [LARGE SCALE GENOMIC DNA]</scope>
    <source>
        <strain evidence="5 6">MCA 3882</strain>
    </source>
</reference>
<protein>
    <submittedName>
        <fullName evidence="5">Putative actin interacting protein 1</fullName>
    </submittedName>
</protein>
<keyword evidence="1 4" id="KW-0853">WD repeat</keyword>
<dbReference type="RefSeq" id="XP_025357355.1">
    <property type="nucleotide sequence ID" value="XM_025503069.1"/>
</dbReference>
<dbReference type="InterPro" id="IPR019775">
    <property type="entry name" value="WD40_repeat_CS"/>
</dbReference>
<keyword evidence="6" id="KW-1185">Reference proteome</keyword>
<keyword evidence="2" id="KW-0677">Repeat</keyword>
<evidence type="ECO:0000256" key="2">
    <source>
        <dbReference type="ARBA" id="ARBA00022737"/>
    </source>
</evidence>
<dbReference type="STRING" id="1280837.A0A316VL18"/>
<accession>A0A316VL18</accession>
<sequence>MSFKVEQVLPSNPVTTRGSFTSISTDPKGTKLVYCQSRTVIIRPISSTSDAQTIVYAQHSQPTTVARISPSGFYCASADTGGNVRVWDLAGTDQVLKLEIRALGGKITDLVWDGESKRIGIVGEGKDKFGHFFMIDSGSSCGEVTGHSKVANAIAMKTSRPFRAVTAGDDGNIVFYNGVPFKYAKSINTHKGFVQSLSYAPSGSHFVSAGSDGQIFVYDGATGDSPKPLVDGADDTAHKGTIFSIAFSADSKYAVSSGADGLVKVWDIESAKLHKSFDLNGKNTIVTGNKADDQLVGVTFAEGSAKVAVVSLAGEINVIDVQSGSIEKLHGATKSISTGALVKAADGGLVAGSFDGRVLRYDEKGQASLVSGSSSSAAVVGLASSKDSVWSISLDDTLRRITGGKFDSTSHPLTGQPRAVASASNASSSATIVATTSGVDIFLGSPAVKTHRPSNDSITSVAVSEDGKYFALGREDSKVVLCTLDASAGQLRDEATFESGRSTISALAFSKGNKYLAAGESNGKINVYDLAEKKIKFNQWVFHTARINALAFSPDGTHAVSASLDTNVYVWSTLKPMKSIAIKNAFAGGANGATWIDDNRIASAGADGTVKVYSITRHAA</sequence>
<dbReference type="Proteomes" id="UP000245771">
    <property type="component" value="Unassembled WGS sequence"/>
</dbReference>
<evidence type="ECO:0000256" key="1">
    <source>
        <dbReference type="ARBA" id="ARBA00022574"/>
    </source>
</evidence>
<dbReference type="EMBL" id="KZ819602">
    <property type="protein sequence ID" value="PWN37053.1"/>
    <property type="molecule type" value="Genomic_DNA"/>
</dbReference>
<dbReference type="InterPro" id="IPR036322">
    <property type="entry name" value="WD40_repeat_dom_sf"/>
</dbReference>
<dbReference type="GO" id="GO:0051015">
    <property type="term" value="F:actin filament binding"/>
    <property type="evidence" value="ECO:0007669"/>
    <property type="project" value="TreeGrafter"/>
</dbReference>
<dbReference type="Pfam" id="PF00400">
    <property type="entry name" value="WD40"/>
    <property type="match status" value="5"/>
</dbReference>
<dbReference type="PROSITE" id="PS50082">
    <property type="entry name" value="WD_REPEATS_2"/>
    <property type="match status" value="4"/>
</dbReference>
<feature type="repeat" description="WD" evidence="4">
    <location>
        <begin position="187"/>
        <end position="219"/>
    </location>
</feature>
<dbReference type="FunFam" id="2.130.10.10:FF:000167">
    <property type="entry name" value="Actin-interacting protein 1"/>
    <property type="match status" value="1"/>
</dbReference>
<dbReference type="GO" id="GO:0030042">
    <property type="term" value="P:actin filament depolymerization"/>
    <property type="evidence" value="ECO:0007669"/>
    <property type="project" value="TreeGrafter"/>
</dbReference>
<dbReference type="InterPro" id="IPR015943">
    <property type="entry name" value="WD40/YVTN_repeat-like_dom_sf"/>
</dbReference>
<dbReference type="FunCoup" id="A0A316VL18">
    <property type="interactions" value="237"/>
</dbReference>
<dbReference type="Gene3D" id="2.130.10.10">
    <property type="entry name" value="YVTN repeat-like/Quinoprotein amine dehydrogenase"/>
    <property type="match status" value="2"/>
</dbReference>
<dbReference type="SMART" id="SM00320">
    <property type="entry name" value="WD40"/>
    <property type="match status" value="9"/>
</dbReference>
<gene>
    <name evidence="5" type="ORF">FA14DRAFT_9214</name>
</gene>
<name>A0A316VL18_9BASI</name>
<feature type="repeat" description="WD" evidence="4">
    <location>
        <begin position="235"/>
        <end position="276"/>
    </location>
</feature>
<feature type="repeat" description="WD" evidence="4">
    <location>
        <begin position="543"/>
        <end position="572"/>
    </location>
</feature>
<dbReference type="AlphaFoldDB" id="A0A316VL18"/>
<comment type="similarity">
    <text evidence="3">Belongs to the WD repeat AIP1 family.</text>
</comment>